<gene>
    <name evidence="1" type="ORF">PISMIDRAFT_676867</name>
</gene>
<accession>A0A0D0A1E2</accession>
<dbReference type="Proteomes" id="UP000054018">
    <property type="component" value="Unassembled WGS sequence"/>
</dbReference>
<proteinExistence type="predicted"/>
<evidence type="ECO:0000313" key="2">
    <source>
        <dbReference type="Proteomes" id="UP000054018"/>
    </source>
</evidence>
<dbReference type="EMBL" id="KN833705">
    <property type="protein sequence ID" value="KIK25908.1"/>
    <property type="molecule type" value="Genomic_DNA"/>
</dbReference>
<name>A0A0D0A1E2_9AGAM</name>
<evidence type="ECO:0000313" key="1">
    <source>
        <dbReference type="EMBL" id="KIK25908.1"/>
    </source>
</evidence>
<dbReference type="HOGENOM" id="CLU_2794888_0_0_1"/>
<organism evidence="1 2">
    <name type="scientific">Pisolithus microcarpus 441</name>
    <dbReference type="NCBI Taxonomy" id="765257"/>
    <lineage>
        <taxon>Eukaryota</taxon>
        <taxon>Fungi</taxon>
        <taxon>Dikarya</taxon>
        <taxon>Basidiomycota</taxon>
        <taxon>Agaricomycotina</taxon>
        <taxon>Agaricomycetes</taxon>
        <taxon>Agaricomycetidae</taxon>
        <taxon>Boletales</taxon>
        <taxon>Sclerodermatineae</taxon>
        <taxon>Pisolithaceae</taxon>
        <taxon>Pisolithus</taxon>
    </lineage>
</organism>
<reference evidence="1 2" key="1">
    <citation type="submission" date="2014-04" db="EMBL/GenBank/DDBJ databases">
        <authorList>
            <consortium name="DOE Joint Genome Institute"/>
            <person name="Kuo A."/>
            <person name="Kohler A."/>
            <person name="Costa M.D."/>
            <person name="Nagy L.G."/>
            <person name="Floudas D."/>
            <person name="Copeland A."/>
            <person name="Barry K.W."/>
            <person name="Cichocki N."/>
            <person name="Veneault-Fourrey C."/>
            <person name="LaButti K."/>
            <person name="Lindquist E.A."/>
            <person name="Lipzen A."/>
            <person name="Lundell T."/>
            <person name="Morin E."/>
            <person name="Murat C."/>
            <person name="Sun H."/>
            <person name="Tunlid A."/>
            <person name="Henrissat B."/>
            <person name="Grigoriev I.V."/>
            <person name="Hibbett D.S."/>
            <person name="Martin F."/>
            <person name="Nordberg H.P."/>
            <person name="Cantor M.N."/>
            <person name="Hua S.X."/>
        </authorList>
    </citation>
    <scope>NUCLEOTIDE SEQUENCE [LARGE SCALE GENOMIC DNA]</scope>
    <source>
        <strain evidence="1 2">441</strain>
    </source>
</reference>
<keyword evidence="2" id="KW-1185">Reference proteome</keyword>
<protein>
    <submittedName>
        <fullName evidence="1">Uncharacterized protein</fullName>
    </submittedName>
</protein>
<reference evidence="2" key="2">
    <citation type="submission" date="2015-01" db="EMBL/GenBank/DDBJ databases">
        <title>Evolutionary Origins and Diversification of the Mycorrhizal Mutualists.</title>
        <authorList>
            <consortium name="DOE Joint Genome Institute"/>
            <consortium name="Mycorrhizal Genomics Consortium"/>
            <person name="Kohler A."/>
            <person name="Kuo A."/>
            <person name="Nagy L.G."/>
            <person name="Floudas D."/>
            <person name="Copeland A."/>
            <person name="Barry K.W."/>
            <person name="Cichocki N."/>
            <person name="Veneault-Fourrey C."/>
            <person name="LaButti K."/>
            <person name="Lindquist E.A."/>
            <person name="Lipzen A."/>
            <person name="Lundell T."/>
            <person name="Morin E."/>
            <person name="Murat C."/>
            <person name="Riley R."/>
            <person name="Ohm R."/>
            <person name="Sun H."/>
            <person name="Tunlid A."/>
            <person name="Henrissat B."/>
            <person name="Grigoriev I.V."/>
            <person name="Hibbett D.S."/>
            <person name="Martin F."/>
        </authorList>
    </citation>
    <scope>NUCLEOTIDE SEQUENCE [LARGE SCALE GENOMIC DNA]</scope>
    <source>
        <strain evidence="2">441</strain>
    </source>
</reference>
<sequence>MFVTGSWASSGAISERKASCLWKDALKRARSVRHRPSILFLAAQDAPRSYSLNEDKRVLHQLLNMSRK</sequence>
<dbReference type="AlphaFoldDB" id="A0A0D0A1E2"/>